<dbReference type="STRING" id="1123285.SAMN05660235_01909"/>
<dbReference type="Proteomes" id="UP000243333">
    <property type="component" value="Unassembled WGS sequence"/>
</dbReference>
<dbReference type="GO" id="GO:0016020">
    <property type="term" value="C:membrane"/>
    <property type="evidence" value="ECO:0007669"/>
    <property type="project" value="UniProtKB-SubCell"/>
</dbReference>
<keyword evidence="7" id="KW-1185">Reference proteome</keyword>
<sequence length="321" mass="35172">MTAVFYRWNEWLGKRMFLLVLSAMAMGFYLKAPDTPTLRAAVIAFFAYMTFITALSTSFRQFVKVLRRPAAPLWILVLVHGVTPLVAWLAGIIFYPADLYIRMGYLVGASIPIGVTSLIWTSLVKGNSSVSLVAITLDTLITPVFLPLFFKAFIGQTVQIDYLKMVLELLAMITLPSLIGMMLHDWSEGRLAGFAKGIGGFTSKLAFFGVIFINASLVLSELTFDLSLVKALLVTLGVSASGYFIGYLGSFALRERSPEMIMTMIYNVGMRNISTGLVLALAYFPPAAAIPIITSMLYQQPLAAIIPHIYKPAAASARPGR</sequence>
<organism evidence="6 7">
    <name type="scientific">Sporolituus thermophilus DSM 23256</name>
    <dbReference type="NCBI Taxonomy" id="1123285"/>
    <lineage>
        <taxon>Bacteria</taxon>
        <taxon>Bacillati</taxon>
        <taxon>Bacillota</taxon>
        <taxon>Negativicutes</taxon>
        <taxon>Selenomonadales</taxon>
        <taxon>Sporomusaceae</taxon>
        <taxon>Sporolituus</taxon>
    </lineage>
</organism>
<evidence type="ECO:0000313" key="7">
    <source>
        <dbReference type="Proteomes" id="UP000243333"/>
    </source>
</evidence>
<feature type="transmembrane region" description="Helical" evidence="5">
    <location>
        <begin position="273"/>
        <end position="293"/>
    </location>
</feature>
<gene>
    <name evidence="6" type="ORF">SAMN05660235_01909</name>
</gene>
<dbReference type="EMBL" id="FNBU01000014">
    <property type="protein sequence ID" value="SDF53595.1"/>
    <property type="molecule type" value="Genomic_DNA"/>
</dbReference>
<dbReference type="Pfam" id="PF01758">
    <property type="entry name" value="SBF"/>
    <property type="match status" value="1"/>
</dbReference>
<dbReference type="RefSeq" id="WP_093690286.1">
    <property type="nucleotide sequence ID" value="NZ_FNBU01000014.1"/>
</dbReference>
<dbReference type="InterPro" id="IPR038770">
    <property type="entry name" value="Na+/solute_symporter_sf"/>
</dbReference>
<evidence type="ECO:0000256" key="5">
    <source>
        <dbReference type="SAM" id="Phobius"/>
    </source>
</evidence>
<dbReference type="InterPro" id="IPR004710">
    <property type="entry name" value="Bilac:Na_transpt"/>
</dbReference>
<dbReference type="Gene3D" id="1.20.1530.20">
    <property type="match status" value="1"/>
</dbReference>
<feature type="transmembrane region" description="Helical" evidence="5">
    <location>
        <begin position="38"/>
        <end position="59"/>
    </location>
</feature>
<dbReference type="PANTHER" id="PTHR10361:SF28">
    <property type="entry name" value="P3 PROTEIN-RELATED"/>
    <property type="match status" value="1"/>
</dbReference>
<keyword evidence="4 5" id="KW-0472">Membrane</keyword>
<feature type="transmembrane region" description="Helical" evidence="5">
    <location>
        <begin position="103"/>
        <end position="123"/>
    </location>
</feature>
<dbReference type="AlphaFoldDB" id="A0A1G7LVS1"/>
<feature type="transmembrane region" description="Helical" evidence="5">
    <location>
        <begin position="12"/>
        <end position="32"/>
    </location>
</feature>
<evidence type="ECO:0000256" key="2">
    <source>
        <dbReference type="ARBA" id="ARBA00022692"/>
    </source>
</evidence>
<comment type="subcellular location">
    <subcellularLocation>
        <location evidence="1">Membrane</location>
        <topology evidence="1">Multi-pass membrane protein</topology>
    </subcellularLocation>
</comment>
<dbReference type="PANTHER" id="PTHR10361">
    <property type="entry name" value="SODIUM-BILE ACID COTRANSPORTER"/>
    <property type="match status" value="1"/>
</dbReference>
<evidence type="ECO:0000256" key="1">
    <source>
        <dbReference type="ARBA" id="ARBA00004141"/>
    </source>
</evidence>
<protein>
    <submittedName>
        <fullName evidence="6">Predicted Na+-dependent transporter</fullName>
    </submittedName>
</protein>
<accession>A0A1G7LVS1</accession>
<feature type="transmembrane region" description="Helical" evidence="5">
    <location>
        <begin position="162"/>
        <end position="184"/>
    </location>
</feature>
<dbReference type="OrthoDB" id="1551454at2"/>
<keyword evidence="3 5" id="KW-1133">Transmembrane helix</keyword>
<name>A0A1G7LVS1_9FIRM</name>
<dbReference type="InterPro" id="IPR002657">
    <property type="entry name" value="BilAc:Na_symport/Acr3"/>
</dbReference>
<evidence type="ECO:0000256" key="3">
    <source>
        <dbReference type="ARBA" id="ARBA00022989"/>
    </source>
</evidence>
<proteinExistence type="predicted"/>
<feature type="transmembrane region" description="Helical" evidence="5">
    <location>
        <begin position="205"/>
        <end position="224"/>
    </location>
</feature>
<reference evidence="7" key="1">
    <citation type="submission" date="2016-10" db="EMBL/GenBank/DDBJ databases">
        <authorList>
            <person name="Varghese N."/>
            <person name="Submissions S."/>
        </authorList>
    </citation>
    <scope>NUCLEOTIDE SEQUENCE [LARGE SCALE GENOMIC DNA]</scope>
    <source>
        <strain evidence="7">DSM 23256</strain>
    </source>
</reference>
<feature type="transmembrane region" description="Helical" evidence="5">
    <location>
        <begin position="71"/>
        <end position="97"/>
    </location>
</feature>
<feature type="transmembrane region" description="Helical" evidence="5">
    <location>
        <begin position="130"/>
        <end position="150"/>
    </location>
</feature>
<keyword evidence="2 5" id="KW-0812">Transmembrane</keyword>
<evidence type="ECO:0000256" key="4">
    <source>
        <dbReference type="ARBA" id="ARBA00023136"/>
    </source>
</evidence>
<feature type="transmembrane region" description="Helical" evidence="5">
    <location>
        <begin position="230"/>
        <end position="253"/>
    </location>
</feature>
<evidence type="ECO:0000313" key="6">
    <source>
        <dbReference type="EMBL" id="SDF53595.1"/>
    </source>
</evidence>